<comment type="function">
    <text evidence="9">Involved in protein export. Acts as a chaperone by maintaining the newly synthesized protein in an open conformation. Functions as a peptidyl-prolyl cis-trans isomerase.</text>
</comment>
<dbReference type="Pfam" id="PF05698">
    <property type="entry name" value="Trigger_C"/>
    <property type="match status" value="1"/>
</dbReference>
<dbReference type="InterPro" id="IPR027304">
    <property type="entry name" value="Trigger_fact/SurA_dom_sf"/>
</dbReference>
<evidence type="ECO:0000256" key="9">
    <source>
        <dbReference type="ARBA" id="ARBA00024849"/>
    </source>
</evidence>
<feature type="chain" id="PRO_5039389425" description="peptidylprolyl isomerase" evidence="13">
    <location>
        <begin position="20"/>
        <end position="375"/>
    </location>
</feature>
<dbReference type="GO" id="GO:0051301">
    <property type="term" value="P:cell division"/>
    <property type="evidence" value="ECO:0007669"/>
    <property type="project" value="UniProtKB-KW"/>
</dbReference>
<keyword evidence="7 10" id="KW-0413">Isomerase</keyword>
<keyword evidence="16" id="KW-1185">Reference proteome</keyword>
<dbReference type="RefSeq" id="WP_132378537.1">
    <property type="nucleotide sequence ID" value="NZ_DAIPCY010000042.1"/>
</dbReference>
<dbReference type="InterPro" id="IPR046357">
    <property type="entry name" value="PPIase_dom_sf"/>
</dbReference>
<dbReference type="SUPFAM" id="SSF109998">
    <property type="entry name" value="Triger factor/SurA peptide-binding domain-like"/>
    <property type="match status" value="1"/>
</dbReference>
<reference evidence="15 16" key="1">
    <citation type="submission" date="2019-03" db="EMBL/GenBank/DDBJ databases">
        <title>Genomic Encyclopedia of Type Strains, Phase IV (KMG-IV): sequencing the most valuable type-strain genomes for metagenomic binning, comparative biology and taxonomic classification.</title>
        <authorList>
            <person name="Goeker M."/>
        </authorList>
    </citation>
    <scope>NUCLEOTIDE SEQUENCE [LARGE SCALE GENOMIC DNA]</scope>
    <source>
        <strain evidence="15 16">DSM 29489</strain>
    </source>
</reference>
<dbReference type="Pfam" id="PF00254">
    <property type="entry name" value="FKBP_C"/>
    <property type="match status" value="1"/>
</dbReference>
<gene>
    <name evidence="15" type="ORF">EDD59_102183</name>
</gene>
<dbReference type="FunFam" id="3.10.50.40:FF:000001">
    <property type="entry name" value="Trigger factor"/>
    <property type="match status" value="1"/>
</dbReference>
<evidence type="ECO:0000256" key="10">
    <source>
        <dbReference type="PROSITE-ProRule" id="PRU00277"/>
    </source>
</evidence>
<dbReference type="Proteomes" id="UP000295726">
    <property type="component" value="Unassembled WGS sequence"/>
</dbReference>
<dbReference type="GO" id="GO:0006457">
    <property type="term" value="P:protein folding"/>
    <property type="evidence" value="ECO:0007669"/>
    <property type="project" value="InterPro"/>
</dbReference>
<dbReference type="Gene3D" id="1.10.3120.10">
    <property type="entry name" value="Trigger factor, C-terminal domain"/>
    <property type="match status" value="1"/>
</dbReference>
<proteinExistence type="inferred from homology"/>
<dbReference type="GO" id="GO:0005737">
    <property type="term" value="C:cytoplasm"/>
    <property type="evidence" value="ECO:0007669"/>
    <property type="project" value="UniProtKB-SubCell"/>
</dbReference>
<dbReference type="AlphaFoldDB" id="A0A4R3KFY7"/>
<comment type="similarity">
    <text evidence="3">Belongs to the FKBP-type PPIase family. Tig subfamily.</text>
</comment>
<name>A0A4R3KFY7_9FIRM</name>
<comment type="caution">
    <text evidence="15">The sequence shown here is derived from an EMBL/GenBank/DDBJ whole genome shotgun (WGS) entry which is preliminary data.</text>
</comment>
<accession>A0A4R3KFY7</accession>
<evidence type="ECO:0000313" key="15">
    <source>
        <dbReference type="EMBL" id="TCS82314.1"/>
    </source>
</evidence>
<evidence type="ECO:0000256" key="8">
    <source>
        <dbReference type="ARBA" id="ARBA00023306"/>
    </source>
</evidence>
<dbReference type="NCBIfam" id="TIGR00115">
    <property type="entry name" value="tig"/>
    <property type="match status" value="1"/>
</dbReference>
<dbReference type="InterPro" id="IPR008880">
    <property type="entry name" value="Trigger_fac_C"/>
</dbReference>
<feature type="coiled-coil region" evidence="11">
    <location>
        <begin position="179"/>
        <end position="206"/>
    </location>
</feature>
<dbReference type="GO" id="GO:0003755">
    <property type="term" value="F:peptidyl-prolyl cis-trans isomerase activity"/>
    <property type="evidence" value="ECO:0007669"/>
    <property type="project" value="UniProtKB-KW"/>
</dbReference>
<dbReference type="EC" id="5.2.1.8" evidence="10"/>
<comment type="subcellular location">
    <subcellularLocation>
        <location evidence="2">Cytoplasm</location>
    </subcellularLocation>
</comment>
<evidence type="ECO:0000256" key="5">
    <source>
        <dbReference type="ARBA" id="ARBA00023110"/>
    </source>
</evidence>
<dbReference type="InterPro" id="IPR005215">
    <property type="entry name" value="Trig_fac"/>
</dbReference>
<feature type="compositionally biased region" description="Low complexity" evidence="12">
    <location>
        <begin position="359"/>
        <end position="375"/>
    </location>
</feature>
<evidence type="ECO:0000256" key="11">
    <source>
        <dbReference type="SAM" id="Coils"/>
    </source>
</evidence>
<keyword evidence="13" id="KW-0732">Signal</keyword>
<dbReference type="SUPFAM" id="SSF54534">
    <property type="entry name" value="FKBP-like"/>
    <property type="match status" value="1"/>
</dbReference>
<evidence type="ECO:0000259" key="14">
    <source>
        <dbReference type="PROSITE" id="PS50059"/>
    </source>
</evidence>
<organism evidence="15 16">
    <name type="scientific">Muricomes intestini</name>
    <dbReference type="NCBI Taxonomy" id="1796634"/>
    <lineage>
        <taxon>Bacteria</taxon>
        <taxon>Bacillati</taxon>
        <taxon>Bacillota</taxon>
        <taxon>Clostridia</taxon>
        <taxon>Lachnospirales</taxon>
        <taxon>Lachnospiraceae</taxon>
        <taxon>Muricomes</taxon>
    </lineage>
</organism>
<keyword evidence="8" id="KW-0131">Cell cycle</keyword>
<dbReference type="Gene3D" id="3.10.50.40">
    <property type="match status" value="1"/>
</dbReference>
<evidence type="ECO:0000256" key="6">
    <source>
        <dbReference type="ARBA" id="ARBA00023186"/>
    </source>
</evidence>
<sequence>MKKKILAVTLSVLMAASLAGCSKELSNDYVTIKQYEGLEVAQVEKTAVSDDQVESTINNNLSADVTYEEVTGRAAKEGDTVDIDYKGSVDGTEFEGGSASGYKLELGSNSFIGSNGEYKGFEEQITGHNIGDQFDITVQFPAGYPKTDMANKVAVFNVKLNAISTGKASELTDEWVKKNSDKSDTVEEYKAEIKKQLEDSNKSTEDSTLQNEVMEALLAQVEVKKYPDEEVDNQLKKIKDYYSQMAAAYGMEFADFTEQYMGMKGDDFDTQAKEAAKKAVARDLACELIAKKKNLEPSKKEYEKEIKKYAEGSGYKDVDEFKKQAGEDVLKTAILQQKVAEYLVDKCVQVEQTDKDNAKSSTKTSGSSAEESNTP</sequence>
<evidence type="ECO:0000256" key="4">
    <source>
        <dbReference type="ARBA" id="ARBA00022618"/>
    </source>
</evidence>
<evidence type="ECO:0000256" key="2">
    <source>
        <dbReference type="ARBA" id="ARBA00004496"/>
    </source>
</evidence>
<keyword evidence="6" id="KW-0143">Chaperone</keyword>
<keyword evidence="4" id="KW-0132">Cell division</keyword>
<evidence type="ECO:0000256" key="12">
    <source>
        <dbReference type="SAM" id="MobiDB-lite"/>
    </source>
</evidence>
<dbReference type="OrthoDB" id="9767721at2"/>
<dbReference type="EMBL" id="SLZZ01000002">
    <property type="protein sequence ID" value="TCS82314.1"/>
    <property type="molecule type" value="Genomic_DNA"/>
</dbReference>
<evidence type="ECO:0000256" key="7">
    <source>
        <dbReference type="ARBA" id="ARBA00023235"/>
    </source>
</evidence>
<dbReference type="PROSITE" id="PS51257">
    <property type="entry name" value="PROKAR_LIPOPROTEIN"/>
    <property type="match status" value="1"/>
</dbReference>
<dbReference type="InterPro" id="IPR037041">
    <property type="entry name" value="Trigger_fac_C_sf"/>
</dbReference>
<feature type="signal peptide" evidence="13">
    <location>
        <begin position="1"/>
        <end position="19"/>
    </location>
</feature>
<evidence type="ECO:0000256" key="13">
    <source>
        <dbReference type="SAM" id="SignalP"/>
    </source>
</evidence>
<feature type="region of interest" description="Disordered" evidence="12">
    <location>
        <begin position="353"/>
        <end position="375"/>
    </location>
</feature>
<protein>
    <recommendedName>
        <fullName evidence="10">peptidylprolyl isomerase</fullName>
        <ecNumber evidence="10">5.2.1.8</ecNumber>
    </recommendedName>
</protein>
<comment type="catalytic activity">
    <reaction evidence="1 10">
        <text>[protein]-peptidylproline (omega=180) = [protein]-peptidylproline (omega=0)</text>
        <dbReference type="Rhea" id="RHEA:16237"/>
        <dbReference type="Rhea" id="RHEA-COMP:10747"/>
        <dbReference type="Rhea" id="RHEA-COMP:10748"/>
        <dbReference type="ChEBI" id="CHEBI:83833"/>
        <dbReference type="ChEBI" id="CHEBI:83834"/>
        <dbReference type="EC" id="5.2.1.8"/>
    </reaction>
</comment>
<evidence type="ECO:0000256" key="3">
    <source>
        <dbReference type="ARBA" id="ARBA00005464"/>
    </source>
</evidence>
<dbReference type="PROSITE" id="PS50059">
    <property type="entry name" value="FKBP_PPIASE"/>
    <property type="match status" value="1"/>
</dbReference>
<evidence type="ECO:0000256" key="1">
    <source>
        <dbReference type="ARBA" id="ARBA00000971"/>
    </source>
</evidence>
<evidence type="ECO:0000313" key="16">
    <source>
        <dbReference type="Proteomes" id="UP000295726"/>
    </source>
</evidence>
<dbReference type="GO" id="GO:0015031">
    <property type="term" value="P:protein transport"/>
    <property type="evidence" value="ECO:0007669"/>
    <property type="project" value="InterPro"/>
</dbReference>
<dbReference type="InterPro" id="IPR001179">
    <property type="entry name" value="PPIase_FKBP_dom"/>
</dbReference>
<keyword evidence="11" id="KW-0175">Coiled coil</keyword>
<feature type="domain" description="PPIase FKBP-type" evidence="14">
    <location>
        <begin position="78"/>
        <end position="164"/>
    </location>
</feature>
<keyword evidence="5 10" id="KW-0697">Rotamase</keyword>